<keyword evidence="4" id="KW-1185">Reference proteome</keyword>
<organism evidence="3 4">
    <name type="scientific">Streptomyces globosus</name>
    <dbReference type="NCBI Taxonomy" id="68209"/>
    <lineage>
        <taxon>Bacteria</taxon>
        <taxon>Bacillati</taxon>
        <taxon>Actinomycetota</taxon>
        <taxon>Actinomycetes</taxon>
        <taxon>Kitasatosporales</taxon>
        <taxon>Streptomycetaceae</taxon>
        <taxon>Streptomyces</taxon>
    </lineage>
</organism>
<accession>A0A344U055</accession>
<dbReference type="AlphaFoldDB" id="A0A344U055"/>
<dbReference type="Proteomes" id="UP000252004">
    <property type="component" value="Chromosome"/>
</dbReference>
<keyword evidence="2" id="KW-0732">Signal</keyword>
<sequence length="61" mass="6012">MKFTRSLCAAALATVIAGGLAAAAVPAGHTGADSAQPPAPCDSRPGDTEWTNPATHCPPVL</sequence>
<protein>
    <submittedName>
        <fullName evidence="3">Uncharacterized protein</fullName>
    </submittedName>
</protein>
<dbReference type="KEGG" id="sgz:C0216_13140"/>
<reference evidence="3 4" key="1">
    <citation type="submission" date="2018-01" db="EMBL/GenBank/DDBJ databases">
        <title>Draft genome Sequence of streptomyces globosus LZH-48.</title>
        <authorList>
            <person name="Ran K."/>
            <person name="Li Z."/>
            <person name="Wei S."/>
            <person name="Dong R."/>
        </authorList>
    </citation>
    <scope>NUCLEOTIDE SEQUENCE [LARGE SCALE GENOMIC DNA]</scope>
    <source>
        <strain evidence="3 4">LZH-48</strain>
    </source>
</reference>
<evidence type="ECO:0000256" key="1">
    <source>
        <dbReference type="SAM" id="MobiDB-lite"/>
    </source>
</evidence>
<proteinExistence type="predicted"/>
<feature type="chain" id="PRO_5038524871" evidence="2">
    <location>
        <begin position="24"/>
        <end position="61"/>
    </location>
</feature>
<feature type="signal peptide" evidence="2">
    <location>
        <begin position="1"/>
        <end position="23"/>
    </location>
</feature>
<evidence type="ECO:0000313" key="4">
    <source>
        <dbReference type="Proteomes" id="UP000252004"/>
    </source>
</evidence>
<feature type="region of interest" description="Disordered" evidence="1">
    <location>
        <begin position="26"/>
        <end position="61"/>
    </location>
</feature>
<evidence type="ECO:0000313" key="3">
    <source>
        <dbReference type="EMBL" id="AXE24276.1"/>
    </source>
</evidence>
<gene>
    <name evidence="3" type="ORF">C0216_13140</name>
</gene>
<dbReference type="EMBL" id="CP030862">
    <property type="protein sequence ID" value="AXE24276.1"/>
    <property type="molecule type" value="Genomic_DNA"/>
</dbReference>
<evidence type="ECO:0000256" key="2">
    <source>
        <dbReference type="SAM" id="SignalP"/>
    </source>
</evidence>
<name>A0A344U055_9ACTN</name>